<evidence type="ECO:0000256" key="2">
    <source>
        <dbReference type="SAM" id="SignalP"/>
    </source>
</evidence>
<feature type="region of interest" description="Disordered" evidence="1">
    <location>
        <begin position="115"/>
        <end position="154"/>
    </location>
</feature>
<protein>
    <recommendedName>
        <fullName evidence="5">Gliding motility protein GldN</fullName>
    </recommendedName>
</protein>
<gene>
    <name evidence="3" type="ORF">GCM10023185_26430</name>
</gene>
<dbReference type="InterPro" id="IPR019847">
    <property type="entry name" value="Gliding_motility_assoc_GldN"/>
</dbReference>
<name>A0ABP8IIU7_9BACT</name>
<sequence>MNPTSTLSAIAAGLLLALTASAQESYNTSNGPGRTVAKSDQLFRKTIWRQLDLREKQNKPMFASGQEISRILIEAVKRGELMAYENDSLQRTLTPRQVVRNMSYAEERFYDEDYLPQTPISSTTPGNTSFGRWGISDDGSRKAQPRLDSRGRPVKDSNGQVIMEVVLFSGYEAPEQNLYEYRYKDLYELELREDAIFDKRQSRMTYEIKSLTLHVPAALPTNIAGIERPVASFRYSDVVRVFRANPETAVWFNTQNEAASHNLADAFALRLFSSYVTKISNPYNQRFDELAGYGSQSLKAASKQTSEMLEYEYNLWSF</sequence>
<feature type="signal peptide" evidence="2">
    <location>
        <begin position="1"/>
        <end position="22"/>
    </location>
</feature>
<evidence type="ECO:0008006" key="5">
    <source>
        <dbReference type="Google" id="ProtNLM"/>
    </source>
</evidence>
<proteinExistence type="predicted"/>
<evidence type="ECO:0000256" key="1">
    <source>
        <dbReference type="SAM" id="MobiDB-lite"/>
    </source>
</evidence>
<evidence type="ECO:0000313" key="3">
    <source>
        <dbReference type="EMBL" id="GAA4359654.1"/>
    </source>
</evidence>
<accession>A0ABP8IIU7</accession>
<keyword evidence="4" id="KW-1185">Reference proteome</keyword>
<feature type="compositionally biased region" description="Basic and acidic residues" evidence="1">
    <location>
        <begin position="138"/>
        <end position="154"/>
    </location>
</feature>
<organism evidence="3 4">
    <name type="scientific">Hymenobacter saemangeumensis</name>
    <dbReference type="NCBI Taxonomy" id="1084522"/>
    <lineage>
        <taxon>Bacteria</taxon>
        <taxon>Pseudomonadati</taxon>
        <taxon>Bacteroidota</taxon>
        <taxon>Cytophagia</taxon>
        <taxon>Cytophagales</taxon>
        <taxon>Hymenobacteraceae</taxon>
        <taxon>Hymenobacter</taxon>
    </lineage>
</organism>
<dbReference type="Proteomes" id="UP001501153">
    <property type="component" value="Unassembled WGS sequence"/>
</dbReference>
<reference evidence="4" key="1">
    <citation type="journal article" date="2019" name="Int. J. Syst. Evol. Microbiol.">
        <title>The Global Catalogue of Microorganisms (GCM) 10K type strain sequencing project: providing services to taxonomists for standard genome sequencing and annotation.</title>
        <authorList>
            <consortium name="The Broad Institute Genomics Platform"/>
            <consortium name="The Broad Institute Genome Sequencing Center for Infectious Disease"/>
            <person name="Wu L."/>
            <person name="Ma J."/>
        </authorList>
    </citation>
    <scope>NUCLEOTIDE SEQUENCE [LARGE SCALE GENOMIC DNA]</scope>
    <source>
        <strain evidence="4">JCM 17923</strain>
    </source>
</reference>
<feature type="chain" id="PRO_5047162198" description="Gliding motility protein GldN" evidence="2">
    <location>
        <begin position="23"/>
        <end position="318"/>
    </location>
</feature>
<comment type="caution">
    <text evidence="3">The sequence shown here is derived from an EMBL/GenBank/DDBJ whole genome shotgun (WGS) entry which is preliminary data.</text>
</comment>
<feature type="compositionally biased region" description="Polar residues" evidence="1">
    <location>
        <begin position="118"/>
        <end position="130"/>
    </location>
</feature>
<keyword evidence="2" id="KW-0732">Signal</keyword>
<dbReference type="EMBL" id="BAABGZ010000029">
    <property type="protein sequence ID" value="GAA4359654.1"/>
    <property type="molecule type" value="Genomic_DNA"/>
</dbReference>
<dbReference type="Pfam" id="PF19841">
    <property type="entry name" value="GldN"/>
    <property type="match status" value="1"/>
</dbReference>
<evidence type="ECO:0000313" key="4">
    <source>
        <dbReference type="Proteomes" id="UP001501153"/>
    </source>
</evidence>
<dbReference type="NCBIfam" id="TIGR03523">
    <property type="entry name" value="GldN"/>
    <property type="match status" value="1"/>
</dbReference>